<name>A0A2N5X578_9GAMM</name>
<dbReference type="Pfam" id="PF12915">
    <property type="entry name" value="DUF3833"/>
    <property type="match status" value="1"/>
</dbReference>
<proteinExistence type="predicted"/>
<dbReference type="OrthoDB" id="5296954at2"/>
<evidence type="ECO:0000313" key="1">
    <source>
        <dbReference type="EMBL" id="PLW69639.1"/>
    </source>
</evidence>
<sequence length="195" mass="21432">MKIINAVQFEPGGQRLAGIRAALSALFLTLAAACSPVQVTDYSAMTPRFSVEEFFQGPLAAHGVVKDRSGKVIRTFNATIAASWEDGVGTLDEDFVFNDGEKQKRIWTLRRQSDGSYTGTAGDVTGEGTLRQSGNAVFLDYVLQVPYRGDTIDLHVDDRMYLLTPDILINESTLDKFGFQVGELLLVIRRLPTPD</sequence>
<dbReference type="RefSeq" id="WP_084179926.1">
    <property type="nucleotide sequence ID" value="NZ_PKUS01000005.1"/>
</dbReference>
<dbReference type="EMBL" id="PKUS01000005">
    <property type="protein sequence ID" value="PLW69639.1"/>
    <property type="molecule type" value="Genomic_DNA"/>
</dbReference>
<dbReference type="PROSITE" id="PS51257">
    <property type="entry name" value="PROKAR_LIPOPROTEIN"/>
    <property type="match status" value="1"/>
</dbReference>
<accession>A0A2N5X578</accession>
<protein>
    <submittedName>
        <fullName evidence="1">DUF3833 domain-containing protein</fullName>
    </submittedName>
</protein>
<comment type="caution">
    <text evidence="1">The sequence shown here is derived from an EMBL/GenBank/DDBJ whole genome shotgun (WGS) entry which is preliminary data.</text>
</comment>
<gene>
    <name evidence="1" type="ORF">C0039_06415</name>
</gene>
<organism evidence="1 2">
    <name type="scientific">Pseudohalioglobus lutimaris</name>
    <dbReference type="NCBI Taxonomy" id="1737061"/>
    <lineage>
        <taxon>Bacteria</taxon>
        <taxon>Pseudomonadati</taxon>
        <taxon>Pseudomonadota</taxon>
        <taxon>Gammaproteobacteria</taxon>
        <taxon>Cellvibrionales</taxon>
        <taxon>Halieaceae</taxon>
        <taxon>Pseudohalioglobus</taxon>
    </lineage>
</organism>
<dbReference type="Proteomes" id="UP000235005">
    <property type="component" value="Unassembled WGS sequence"/>
</dbReference>
<dbReference type="AlphaFoldDB" id="A0A2N5X578"/>
<dbReference type="InterPro" id="IPR024409">
    <property type="entry name" value="DUF3833"/>
</dbReference>
<keyword evidence="2" id="KW-1185">Reference proteome</keyword>
<reference evidence="1 2" key="1">
    <citation type="submission" date="2018-01" db="EMBL/GenBank/DDBJ databases">
        <title>The draft genome sequence of Halioglobus lutimaris HF004.</title>
        <authorList>
            <person name="Du Z.-J."/>
            <person name="Shi M.-J."/>
        </authorList>
    </citation>
    <scope>NUCLEOTIDE SEQUENCE [LARGE SCALE GENOMIC DNA]</scope>
    <source>
        <strain evidence="1 2">HF004</strain>
    </source>
</reference>
<evidence type="ECO:0000313" key="2">
    <source>
        <dbReference type="Proteomes" id="UP000235005"/>
    </source>
</evidence>